<protein>
    <submittedName>
        <fullName evidence="5">MFS transporter</fullName>
    </submittedName>
</protein>
<evidence type="ECO:0000256" key="3">
    <source>
        <dbReference type="ARBA" id="ARBA00023136"/>
    </source>
</evidence>
<dbReference type="CDD" id="cd17337">
    <property type="entry name" value="MFS_CsbX"/>
    <property type="match status" value="1"/>
</dbReference>
<dbReference type="InterPro" id="IPR004748">
    <property type="entry name" value="Polyol_permease-like"/>
</dbReference>
<reference evidence="5" key="2">
    <citation type="submission" date="2021-04" db="EMBL/GenBank/DDBJ databases">
        <authorList>
            <person name="Gilroy R."/>
        </authorList>
    </citation>
    <scope>NUCLEOTIDE SEQUENCE</scope>
    <source>
        <strain evidence="5">687</strain>
    </source>
</reference>
<feature type="transmembrane region" description="Helical" evidence="4">
    <location>
        <begin position="55"/>
        <end position="75"/>
    </location>
</feature>
<feature type="transmembrane region" description="Helical" evidence="4">
    <location>
        <begin position="12"/>
        <end position="35"/>
    </location>
</feature>
<dbReference type="GO" id="GO:0022857">
    <property type="term" value="F:transmembrane transporter activity"/>
    <property type="evidence" value="ECO:0007669"/>
    <property type="project" value="InterPro"/>
</dbReference>
<evidence type="ECO:0000256" key="4">
    <source>
        <dbReference type="SAM" id="Phobius"/>
    </source>
</evidence>
<dbReference type="Proteomes" id="UP000824150">
    <property type="component" value="Unassembled WGS sequence"/>
</dbReference>
<dbReference type="EMBL" id="JAHLFG010000081">
    <property type="protein sequence ID" value="MBU3827311.1"/>
    <property type="molecule type" value="Genomic_DNA"/>
</dbReference>
<feature type="transmembrane region" description="Helical" evidence="4">
    <location>
        <begin position="177"/>
        <end position="197"/>
    </location>
</feature>
<feature type="transmembrane region" description="Helical" evidence="4">
    <location>
        <begin position="87"/>
        <end position="104"/>
    </location>
</feature>
<feature type="transmembrane region" description="Helical" evidence="4">
    <location>
        <begin position="266"/>
        <end position="283"/>
    </location>
</feature>
<dbReference type="NCBIfam" id="TIGR00897">
    <property type="entry name" value="2A0118"/>
    <property type="match status" value="1"/>
</dbReference>
<evidence type="ECO:0000256" key="1">
    <source>
        <dbReference type="ARBA" id="ARBA00022692"/>
    </source>
</evidence>
<feature type="transmembrane region" description="Helical" evidence="4">
    <location>
        <begin position="110"/>
        <end position="135"/>
    </location>
</feature>
<keyword evidence="2 4" id="KW-1133">Transmembrane helix</keyword>
<sequence>MSATSLPAVKTYWGLPLNLLPGYLAIIFFMTGDGFELAFLSQYLVDLGFSQSQSSAVFTVYGLAAAVSAWSSGVIAELITVKRAMKIGAALWILLHVFFLYLGLNGANYFFIILFYGLRGLAYPLFLYSFVVGIVQNVGPCQISPALGWFWTVYSIGIGVIGSMIPSTTIPLIGEYGTLWLALIFAVSGAAIAIFGLKGLKNSEKSNLSAKEKFSELLFAVKLFKNPHVTYAAIIRVINTLSLFGFAVVMPMMFVDELGWAVDDWLLVWTVFFAVTIVSNVFWGIMNEIMGWINVVRYMGCLGMFGSTLLFYFIPQAYPHSFIAACIPAVLLGWFVGAFVAITPILTTLEPEHKGAAISVYNLAAGTSNFVAPAIAVVILPLAGVQGVVYAYAALYLVAFALTFVLKVKQPGFKGAFKRIKIDAA</sequence>
<feature type="transmembrane region" description="Helical" evidence="4">
    <location>
        <begin position="295"/>
        <end position="314"/>
    </location>
</feature>
<evidence type="ECO:0000313" key="5">
    <source>
        <dbReference type="EMBL" id="MBU3827311.1"/>
    </source>
</evidence>
<feature type="transmembrane region" description="Helical" evidence="4">
    <location>
        <begin position="320"/>
        <end position="346"/>
    </location>
</feature>
<feature type="transmembrane region" description="Helical" evidence="4">
    <location>
        <begin position="233"/>
        <end position="254"/>
    </location>
</feature>
<name>A0A9E2KPN8_9GAMM</name>
<organism evidence="5 6">
    <name type="scientific">Candidatus Anaerobiospirillum merdipullorum</name>
    <dbReference type="NCBI Taxonomy" id="2838450"/>
    <lineage>
        <taxon>Bacteria</taxon>
        <taxon>Pseudomonadati</taxon>
        <taxon>Pseudomonadota</taxon>
        <taxon>Gammaproteobacteria</taxon>
        <taxon>Aeromonadales</taxon>
        <taxon>Succinivibrionaceae</taxon>
        <taxon>Anaerobiospirillum</taxon>
    </lineage>
</organism>
<evidence type="ECO:0000313" key="6">
    <source>
        <dbReference type="Proteomes" id="UP000824150"/>
    </source>
</evidence>
<feature type="transmembrane region" description="Helical" evidence="4">
    <location>
        <begin position="358"/>
        <end position="383"/>
    </location>
</feature>
<dbReference type="Pfam" id="PF07690">
    <property type="entry name" value="MFS_1"/>
    <property type="match status" value="1"/>
</dbReference>
<dbReference type="InterPro" id="IPR036259">
    <property type="entry name" value="MFS_trans_sf"/>
</dbReference>
<feature type="transmembrane region" description="Helical" evidence="4">
    <location>
        <begin position="389"/>
        <end position="408"/>
    </location>
</feature>
<reference evidence="5" key="1">
    <citation type="journal article" date="2021" name="PeerJ">
        <title>Extensive microbial diversity within the chicken gut microbiome revealed by metagenomics and culture.</title>
        <authorList>
            <person name="Gilroy R."/>
            <person name="Ravi A."/>
            <person name="Getino M."/>
            <person name="Pursley I."/>
            <person name="Horton D.L."/>
            <person name="Alikhan N.F."/>
            <person name="Baker D."/>
            <person name="Gharbi K."/>
            <person name="Hall N."/>
            <person name="Watson M."/>
            <person name="Adriaenssens E.M."/>
            <person name="Foster-Nyarko E."/>
            <person name="Jarju S."/>
            <person name="Secka A."/>
            <person name="Antonio M."/>
            <person name="Oren A."/>
            <person name="Chaudhuri R.R."/>
            <person name="La Ragione R."/>
            <person name="Hildebrand F."/>
            <person name="Pallen M.J."/>
        </authorList>
    </citation>
    <scope>NUCLEOTIDE SEQUENCE</scope>
    <source>
        <strain evidence="5">687</strain>
    </source>
</reference>
<dbReference type="Gene3D" id="1.20.1250.20">
    <property type="entry name" value="MFS general substrate transporter like domains"/>
    <property type="match status" value="2"/>
</dbReference>
<feature type="transmembrane region" description="Helical" evidence="4">
    <location>
        <begin position="147"/>
        <end position="165"/>
    </location>
</feature>
<keyword evidence="3 4" id="KW-0472">Membrane</keyword>
<accession>A0A9E2KPN8</accession>
<evidence type="ECO:0000256" key="2">
    <source>
        <dbReference type="ARBA" id="ARBA00022989"/>
    </source>
</evidence>
<dbReference type="AlphaFoldDB" id="A0A9E2KPN8"/>
<dbReference type="InterPro" id="IPR011701">
    <property type="entry name" value="MFS"/>
</dbReference>
<gene>
    <name evidence="5" type="ORF">IAA31_07460</name>
</gene>
<keyword evidence="1 4" id="KW-0812">Transmembrane</keyword>
<proteinExistence type="predicted"/>
<dbReference type="SUPFAM" id="SSF103473">
    <property type="entry name" value="MFS general substrate transporter"/>
    <property type="match status" value="1"/>
</dbReference>
<dbReference type="GO" id="GO:0016020">
    <property type="term" value="C:membrane"/>
    <property type="evidence" value="ECO:0007669"/>
    <property type="project" value="InterPro"/>
</dbReference>
<comment type="caution">
    <text evidence="5">The sequence shown here is derived from an EMBL/GenBank/DDBJ whole genome shotgun (WGS) entry which is preliminary data.</text>
</comment>